<dbReference type="InParanoid" id="A0A2V0NQN1"/>
<feature type="repeat" description="WD" evidence="5">
    <location>
        <begin position="119"/>
        <end position="160"/>
    </location>
</feature>
<evidence type="ECO:0000256" key="2">
    <source>
        <dbReference type="ARBA" id="ARBA00022490"/>
    </source>
</evidence>
<feature type="compositionally biased region" description="Acidic residues" evidence="6">
    <location>
        <begin position="42"/>
        <end position="52"/>
    </location>
</feature>
<organism evidence="7 8">
    <name type="scientific">Raphidocelis subcapitata</name>
    <dbReference type="NCBI Taxonomy" id="307507"/>
    <lineage>
        <taxon>Eukaryota</taxon>
        <taxon>Viridiplantae</taxon>
        <taxon>Chlorophyta</taxon>
        <taxon>core chlorophytes</taxon>
        <taxon>Chlorophyceae</taxon>
        <taxon>CS clade</taxon>
        <taxon>Sphaeropleales</taxon>
        <taxon>Selenastraceae</taxon>
        <taxon>Raphidocelis</taxon>
    </lineage>
</organism>
<dbReference type="PROSITE" id="PS50294">
    <property type="entry name" value="WD_REPEATS_REGION"/>
    <property type="match status" value="5"/>
</dbReference>
<dbReference type="AlphaFoldDB" id="A0A2V0NQN1"/>
<evidence type="ECO:0000256" key="6">
    <source>
        <dbReference type="SAM" id="MobiDB-lite"/>
    </source>
</evidence>
<evidence type="ECO:0000256" key="5">
    <source>
        <dbReference type="PROSITE-ProRule" id="PRU00221"/>
    </source>
</evidence>
<evidence type="ECO:0000256" key="3">
    <source>
        <dbReference type="ARBA" id="ARBA00022574"/>
    </source>
</evidence>
<dbReference type="GO" id="GO:0005737">
    <property type="term" value="C:cytoplasm"/>
    <property type="evidence" value="ECO:0007669"/>
    <property type="project" value="UniProtKB-SubCell"/>
</dbReference>
<dbReference type="FunCoup" id="A0A2V0NQN1">
    <property type="interactions" value="1802"/>
</dbReference>
<dbReference type="SUPFAM" id="SSF50978">
    <property type="entry name" value="WD40 repeat-like"/>
    <property type="match status" value="1"/>
</dbReference>
<evidence type="ECO:0000313" key="8">
    <source>
        <dbReference type="Proteomes" id="UP000247498"/>
    </source>
</evidence>
<dbReference type="OrthoDB" id="10261640at2759"/>
<keyword evidence="3 5" id="KW-0853">WD repeat</keyword>
<dbReference type="InterPro" id="IPR015943">
    <property type="entry name" value="WD40/YVTN_repeat-like_dom_sf"/>
</dbReference>
<evidence type="ECO:0000256" key="4">
    <source>
        <dbReference type="ARBA" id="ARBA00022737"/>
    </source>
</evidence>
<keyword evidence="4" id="KW-0677">Repeat</keyword>
<reference evidence="7 8" key="1">
    <citation type="journal article" date="2018" name="Sci. Rep.">
        <title>Raphidocelis subcapitata (=Pseudokirchneriella subcapitata) provides an insight into genome evolution and environmental adaptations in the Sphaeropleales.</title>
        <authorList>
            <person name="Suzuki S."/>
            <person name="Yamaguchi H."/>
            <person name="Nakajima N."/>
            <person name="Kawachi M."/>
        </authorList>
    </citation>
    <scope>NUCLEOTIDE SEQUENCE [LARGE SCALE GENOMIC DNA]</scope>
    <source>
        <strain evidence="7 8">NIES-35</strain>
    </source>
</reference>
<accession>A0A2V0NQN1</accession>
<dbReference type="InterPro" id="IPR051179">
    <property type="entry name" value="WD_repeat_multifunction"/>
</dbReference>
<comment type="caution">
    <text evidence="7">The sequence shown here is derived from an EMBL/GenBank/DDBJ whole genome shotgun (WGS) entry which is preliminary data.</text>
</comment>
<dbReference type="PANTHER" id="PTHR19857:SF8">
    <property type="entry name" value="ANGIO-ASSOCIATED MIGRATORY CELL PROTEIN"/>
    <property type="match status" value="1"/>
</dbReference>
<feature type="repeat" description="WD" evidence="5">
    <location>
        <begin position="161"/>
        <end position="202"/>
    </location>
</feature>
<feature type="repeat" description="WD" evidence="5">
    <location>
        <begin position="294"/>
        <end position="326"/>
    </location>
</feature>
<dbReference type="EMBL" id="BDRX01000014">
    <property type="protein sequence ID" value="GBF89978.1"/>
    <property type="molecule type" value="Genomic_DNA"/>
</dbReference>
<dbReference type="CDD" id="cd00200">
    <property type="entry name" value="WD40"/>
    <property type="match status" value="1"/>
</dbReference>
<feature type="repeat" description="WD" evidence="5">
    <location>
        <begin position="68"/>
        <end position="110"/>
    </location>
</feature>
<feature type="region of interest" description="Disordered" evidence="6">
    <location>
        <begin position="1"/>
        <end position="62"/>
    </location>
</feature>
<dbReference type="InterPro" id="IPR001680">
    <property type="entry name" value="WD40_rpt"/>
</dbReference>
<evidence type="ECO:0000256" key="1">
    <source>
        <dbReference type="ARBA" id="ARBA00004496"/>
    </source>
</evidence>
<proteinExistence type="predicted"/>
<feature type="compositionally biased region" description="Basic and acidic residues" evidence="6">
    <location>
        <begin position="1"/>
        <end position="11"/>
    </location>
</feature>
<sequence>MSAPEPERGPHEDDEAFIGDEGGLPEGVEVLDDLEGMREPSSDEALEEDDGEGPSAAGPLEDDSVQLFEGHTDAVVAVAWSPAHADLVATGGQDDRAFLWRVGQDALESTGGTLGTLELAGHSDTVVSLAFNAAGTLLATGSLDSTVRVWSAADGACLQALEGPADDVHWVAWHPRGDVMLAGSEDFSVWMWLARSGDCMQVFSGHRGPVTAGAFTADGKAVVTVGGEGDASLRVWNPKTGECALTVSGHPFHEEGINCLALHGSGDAGAALTGAQDGGVRVTNTHNGRVLAAPAGHEESVEAVGFSRHLPLAASAGMDGKLIVWDANGWSQRGVCEHPSGVTRMAWHPTQPLVATACLDGVARWWDLRTGGCVRACSGHADSIQDVCCSPDGSMVLTGADDGTARVFTLAAA</sequence>
<dbReference type="InterPro" id="IPR036322">
    <property type="entry name" value="WD40_repeat_dom_sf"/>
</dbReference>
<evidence type="ECO:0000313" key="7">
    <source>
        <dbReference type="EMBL" id="GBF89978.1"/>
    </source>
</evidence>
<dbReference type="Pfam" id="PF00400">
    <property type="entry name" value="WD40"/>
    <property type="match status" value="8"/>
</dbReference>
<dbReference type="STRING" id="307507.A0A2V0NQN1"/>
<keyword evidence="2" id="KW-0963">Cytoplasm</keyword>
<dbReference type="FunFam" id="2.130.10.10:FF:000074">
    <property type="entry name" value="Angio-associated migratory cell protein-like protein"/>
    <property type="match status" value="1"/>
</dbReference>
<dbReference type="SMART" id="SM00320">
    <property type="entry name" value="WD40"/>
    <property type="match status" value="8"/>
</dbReference>
<dbReference type="Gene3D" id="2.130.10.10">
    <property type="entry name" value="YVTN repeat-like/Quinoprotein amine dehydrogenase"/>
    <property type="match status" value="1"/>
</dbReference>
<feature type="repeat" description="WD" evidence="5">
    <location>
        <begin position="335"/>
        <end position="376"/>
    </location>
</feature>
<dbReference type="PROSITE" id="PS50082">
    <property type="entry name" value="WD_REPEATS_2"/>
    <property type="match status" value="7"/>
</dbReference>
<protein>
    <submittedName>
        <fullName evidence="7">Uncharacterized protein</fullName>
    </submittedName>
</protein>
<comment type="subcellular location">
    <subcellularLocation>
        <location evidence="1">Cytoplasm</location>
    </subcellularLocation>
</comment>
<keyword evidence="8" id="KW-1185">Reference proteome</keyword>
<name>A0A2V0NQN1_9CHLO</name>
<dbReference type="PANTHER" id="PTHR19857">
    <property type="entry name" value="MITOCHONDRIAL DIVISION PROTEIN 1-RELATED"/>
    <property type="match status" value="1"/>
</dbReference>
<dbReference type="Proteomes" id="UP000247498">
    <property type="component" value="Unassembled WGS sequence"/>
</dbReference>
<feature type="repeat" description="WD" evidence="5">
    <location>
        <begin position="377"/>
        <end position="413"/>
    </location>
</feature>
<feature type="repeat" description="WD" evidence="5">
    <location>
        <begin position="203"/>
        <end position="246"/>
    </location>
</feature>
<gene>
    <name evidence="7" type="ORF">Rsub_02684</name>
</gene>